<protein>
    <recommendedName>
        <fullName evidence="1">Nucleolar protein 10-like N-terminal domain-containing protein</fullName>
    </recommendedName>
</protein>
<reference evidence="2" key="1">
    <citation type="submission" date="2021-03" db="EMBL/GenBank/DDBJ databases">
        <authorList>
            <person name="Tran Van P."/>
        </authorList>
    </citation>
    <scope>NUCLEOTIDE SEQUENCE</scope>
</reference>
<name>A0ABN7PHK0_TIMPD</name>
<gene>
    <name evidence="2" type="ORF">TPAB3V08_LOCUS12655</name>
</gene>
<comment type="caution">
    <text evidence="2">The sequence shown here is derived from an EMBL/GenBank/DDBJ whole genome shotgun (WGS) entry which is preliminary data.</text>
</comment>
<dbReference type="Proteomes" id="UP001153148">
    <property type="component" value="Unassembled WGS sequence"/>
</dbReference>
<evidence type="ECO:0000313" key="3">
    <source>
        <dbReference type="Proteomes" id="UP001153148"/>
    </source>
</evidence>
<evidence type="ECO:0000259" key="1">
    <source>
        <dbReference type="Pfam" id="PF23098"/>
    </source>
</evidence>
<dbReference type="PANTHER" id="PTHR14927">
    <property type="entry name" value="NUCLEOLAR PROTEIN 10"/>
    <property type="match status" value="1"/>
</dbReference>
<feature type="domain" description="Nucleolar protein 10-like N-terminal" evidence="1">
    <location>
        <begin position="37"/>
        <end position="148"/>
    </location>
</feature>
<organism evidence="2 3">
    <name type="scientific">Timema podura</name>
    <name type="common">Walking stick</name>
    <dbReference type="NCBI Taxonomy" id="61482"/>
    <lineage>
        <taxon>Eukaryota</taxon>
        <taxon>Metazoa</taxon>
        <taxon>Ecdysozoa</taxon>
        <taxon>Arthropoda</taxon>
        <taxon>Hexapoda</taxon>
        <taxon>Insecta</taxon>
        <taxon>Pterygota</taxon>
        <taxon>Neoptera</taxon>
        <taxon>Polyneoptera</taxon>
        <taxon>Phasmatodea</taxon>
        <taxon>Timematodea</taxon>
        <taxon>Timematoidea</taxon>
        <taxon>Timematidae</taxon>
        <taxon>Timema</taxon>
    </lineage>
</organism>
<dbReference type="PANTHER" id="PTHR14927:SF0">
    <property type="entry name" value="NUCLEOLAR PROTEIN 10"/>
    <property type="match status" value="1"/>
</dbReference>
<keyword evidence="3" id="KW-1185">Reference proteome</keyword>
<dbReference type="EMBL" id="CAJPIN010045985">
    <property type="protein sequence ID" value="CAG2065712.1"/>
    <property type="molecule type" value="Genomic_DNA"/>
</dbReference>
<dbReference type="SUPFAM" id="SSF50978">
    <property type="entry name" value="WD40 repeat-like"/>
    <property type="match status" value="1"/>
</dbReference>
<feature type="non-terminal residue" evidence="2">
    <location>
        <position position="151"/>
    </location>
</feature>
<proteinExistence type="predicted"/>
<accession>A0ABN7PHK0</accession>
<dbReference type="InterPro" id="IPR040382">
    <property type="entry name" value="NOL10/Enp2"/>
</dbReference>
<dbReference type="InterPro" id="IPR036322">
    <property type="entry name" value="WD40_repeat_dom_sf"/>
</dbReference>
<sequence length="151" mass="17631">MLGSRSCSCNTKTHNKKHPQYTRLGLDPDILVIGNIRRRIELIQDFEMPALSTTVRVSKDGEYVLATGTYKPRVRCYDVNNLSMKFERCFDADVVTFEILSDDYSKLVFLHTDRYVEFHSAQGHYHRLRIPKFGRDMQYHYPTCDLYIVGA</sequence>
<dbReference type="Pfam" id="PF23098">
    <property type="entry name" value="Beta-prop_NOL10_N"/>
    <property type="match status" value="1"/>
</dbReference>
<dbReference type="InterPro" id="IPR056551">
    <property type="entry name" value="Beta-prop_NOL10_N"/>
</dbReference>
<evidence type="ECO:0000313" key="2">
    <source>
        <dbReference type="EMBL" id="CAG2065712.1"/>
    </source>
</evidence>